<feature type="transmembrane region" description="Helical" evidence="1">
    <location>
        <begin position="285"/>
        <end position="312"/>
    </location>
</feature>
<keyword evidence="3" id="KW-1185">Reference proteome</keyword>
<dbReference type="PANTHER" id="PTHR11956:SF5">
    <property type="entry name" value="ARGININE--TRNA LIGASE, CYTOPLASMIC"/>
    <property type="match status" value="1"/>
</dbReference>
<dbReference type="EMBL" id="BQNB010014021">
    <property type="protein sequence ID" value="GJT23041.1"/>
    <property type="molecule type" value="Genomic_DNA"/>
</dbReference>
<comment type="caution">
    <text evidence="2">The sequence shown here is derived from an EMBL/GenBank/DDBJ whole genome shotgun (WGS) entry which is preliminary data.</text>
</comment>
<protein>
    <submittedName>
        <fullName evidence="2">Anticodon-binding aminoacyl-tRNA synthetase, class 1a</fullName>
    </submittedName>
</protein>
<proteinExistence type="predicted"/>
<evidence type="ECO:0000256" key="1">
    <source>
        <dbReference type="SAM" id="Phobius"/>
    </source>
</evidence>
<reference evidence="2" key="2">
    <citation type="submission" date="2022-01" db="EMBL/GenBank/DDBJ databases">
        <authorList>
            <person name="Yamashiro T."/>
            <person name="Shiraishi A."/>
            <person name="Satake H."/>
            <person name="Nakayama K."/>
        </authorList>
    </citation>
    <scope>NUCLEOTIDE SEQUENCE</scope>
</reference>
<reference evidence="2" key="1">
    <citation type="journal article" date="2022" name="Int. J. Mol. Sci.">
        <title>Draft Genome of Tanacetum Coccineum: Genomic Comparison of Closely Related Tanacetum-Family Plants.</title>
        <authorList>
            <person name="Yamashiro T."/>
            <person name="Shiraishi A."/>
            <person name="Nakayama K."/>
            <person name="Satake H."/>
        </authorList>
    </citation>
    <scope>NUCLEOTIDE SEQUENCE</scope>
</reference>
<name>A0ABQ5CAP1_9ASTR</name>
<feature type="transmembrane region" description="Helical" evidence="1">
    <location>
        <begin position="324"/>
        <end position="350"/>
    </location>
</feature>
<accession>A0ABQ5CAP1</accession>
<keyword evidence="1" id="KW-1133">Transmembrane helix</keyword>
<dbReference type="PANTHER" id="PTHR11956">
    <property type="entry name" value="ARGINYL-TRNA SYNTHETASE"/>
    <property type="match status" value="1"/>
</dbReference>
<evidence type="ECO:0000313" key="3">
    <source>
        <dbReference type="Proteomes" id="UP001151760"/>
    </source>
</evidence>
<dbReference type="InterPro" id="IPR001278">
    <property type="entry name" value="Arg-tRNA-ligase"/>
</dbReference>
<gene>
    <name evidence="2" type="ORF">Tco_0892978</name>
</gene>
<evidence type="ECO:0000313" key="2">
    <source>
        <dbReference type="EMBL" id="GJT23041.1"/>
    </source>
</evidence>
<organism evidence="2 3">
    <name type="scientific">Tanacetum coccineum</name>
    <dbReference type="NCBI Taxonomy" id="301880"/>
    <lineage>
        <taxon>Eukaryota</taxon>
        <taxon>Viridiplantae</taxon>
        <taxon>Streptophyta</taxon>
        <taxon>Embryophyta</taxon>
        <taxon>Tracheophyta</taxon>
        <taxon>Spermatophyta</taxon>
        <taxon>Magnoliopsida</taxon>
        <taxon>eudicotyledons</taxon>
        <taxon>Gunneridae</taxon>
        <taxon>Pentapetalae</taxon>
        <taxon>asterids</taxon>
        <taxon>campanulids</taxon>
        <taxon>Asterales</taxon>
        <taxon>Asteraceae</taxon>
        <taxon>Asteroideae</taxon>
        <taxon>Anthemideae</taxon>
        <taxon>Anthemidinae</taxon>
        <taxon>Tanacetum</taxon>
    </lineage>
</organism>
<dbReference type="Proteomes" id="UP001151760">
    <property type="component" value="Unassembled WGS sequence"/>
</dbReference>
<sequence>MMKQFKMKKKFKIKKCVMQKIKALTRWSLQKEIAKPFETALTHGFFRFDHHQLSYGGGHGRMDPDMKKAEALMDQHMLDWYRLLLYGNYLIESYLASALGFLHFKLSSEWIARSIHKMIKDGIDTWAPKLSEKIAIIYFWSRNVAKKMSMGHLRSIVIRERYSFPIGEPNDQAIGEPEGKSLYDPYISKTLDLSRGKGLSIDGEGVFIEGRKLPLADLAALWHALDMVKADWIVHVTDAAKHVGWIVTQHSRISHVGLGLVEGDDLERFVDLDDLLDEAKSRCKVVLVGQVLAFALLRVCLLYVGLCAYMPVCLHFCLDTPMCLLVPMSLLAFSLVFSYASLMPCACLVAGSFSSSLYVQCLFASTPLCTRTLVREPLEAVSLGVGSVYISPPPYLALAGLGEAAVELEHIAEALGYGAVKYADLTGQSNKLLLKRVKTSVWQNP</sequence>
<keyword evidence="1" id="KW-0812">Transmembrane</keyword>
<keyword evidence="1" id="KW-0472">Membrane</keyword>